<evidence type="ECO:0000313" key="1">
    <source>
        <dbReference type="EMBL" id="CAK7891282.1"/>
    </source>
</evidence>
<dbReference type="EMBL" id="CAKLBY020000264">
    <property type="protein sequence ID" value="CAK7941645.1"/>
    <property type="molecule type" value="Genomic_DNA"/>
</dbReference>
<accession>A0AAV1T0X5</accession>
<sequence>MLMTIPVHAFRCVDPVRFDMGDGKGQKLTSVGRRPHRGVLFEGGSEQPSALNVE</sequence>
<organism evidence="1 3">
    <name type="scientific">Peronospora matthiolae</name>
    <dbReference type="NCBI Taxonomy" id="2874970"/>
    <lineage>
        <taxon>Eukaryota</taxon>
        <taxon>Sar</taxon>
        <taxon>Stramenopiles</taxon>
        <taxon>Oomycota</taxon>
        <taxon>Peronosporomycetes</taxon>
        <taxon>Peronosporales</taxon>
        <taxon>Peronosporaceae</taxon>
        <taxon>Peronospora</taxon>
    </lineage>
</organism>
<gene>
    <name evidence="1" type="ORF">PM001_LOCUS152</name>
    <name evidence="2" type="ORF">PM001_LOCUS26795</name>
</gene>
<protein>
    <submittedName>
        <fullName evidence="1">Uncharacterized protein</fullName>
    </submittedName>
</protein>
<reference evidence="1" key="1">
    <citation type="submission" date="2024-01" db="EMBL/GenBank/DDBJ databases">
        <authorList>
            <person name="Webb A."/>
        </authorList>
    </citation>
    <scope>NUCLEOTIDE SEQUENCE</scope>
    <source>
        <strain evidence="1">Pm1</strain>
    </source>
</reference>
<name>A0AAV1T0X5_9STRA</name>
<dbReference type="EMBL" id="CAKLBY020000003">
    <property type="protein sequence ID" value="CAK7891282.1"/>
    <property type="molecule type" value="Genomic_DNA"/>
</dbReference>
<proteinExistence type="predicted"/>
<evidence type="ECO:0000313" key="3">
    <source>
        <dbReference type="Proteomes" id="UP001162060"/>
    </source>
</evidence>
<evidence type="ECO:0000313" key="2">
    <source>
        <dbReference type="EMBL" id="CAK7941645.1"/>
    </source>
</evidence>
<comment type="caution">
    <text evidence="1">The sequence shown here is derived from an EMBL/GenBank/DDBJ whole genome shotgun (WGS) entry which is preliminary data.</text>
</comment>
<dbReference type="Proteomes" id="UP001162060">
    <property type="component" value="Unassembled WGS sequence"/>
</dbReference>
<dbReference type="AlphaFoldDB" id="A0AAV1T0X5"/>